<organism evidence="1 3">
    <name type="scientific">Aeromonas schubertii</name>
    <dbReference type="NCBI Taxonomy" id="652"/>
    <lineage>
        <taxon>Bacteria</taxon>
        <taxon>Pseudomonadati</taxon>
        <taxon>Pseudomonadota</taxon>
        <taxon>Gammaproteobacteria</taxon>
        <taxon>Aeromonadales</taxon>
        <taxon>Aeromonadaceae</taxon>
        <taxon>Aeromonas</taxon>
    </lineage>
</organism>
<sequence>MTAHAEIPMTELEDKGHWLRKFRKAKNLNTLQLMVSNAIDRHHTMPSVAAAIYLAECQRERELEQGRLLDR</sequence>
<reference evidence="1 3" key="2">
    <citation type="journal article" date="2016" name="Genome Announc.">
        <title>Complete Genome Sequence of the Highly Virulent Aeromonas schubertii Strain WL1483, Isolated from Diseased Snakehead Fish (Channa argus) in China.</title>
        <authorList>
            <person name="Liu L."/>
            <person name="Li N."/>
            <person name="Zhang D."/>
            <person name="Fu X."/>
            <person name="Shi C."/>
            <person name="Lin Q."/>
            <person name="Hao G."/>
        </authorList>
    </citation>
    <scope>NUCLEOTIDE SEQUENCE [LARGE SCALE GENOMIC DNA]</scope>
    <source>
        <strain evidence="1 3">WL1483</strain>
    </source>
</reference>
<dbReference type="AlphaFoldDB" id="A0A0S2SHV8"/>
<accession>A0A0S2SHV8</accession>
<dbReference type="RefSeq" id="WP_050667311.1">
    <property type="nucleotide sequence ID" value="NZ_CDDB01000074.1"/>
</dbReference>
<gene>
    <name evidence="2" type="ORF">LA374_05280</name>
    <name evidence="1" type="ORF">WL1483_1838</name>
</gene>
<evidence type="ECO:0000313" key="2">
    <source>
        <dbReference type="EMBL" id="MBZ6065625.1"/>
    </source>
</evidence>
<dbReference type="STRING" id="652.WL1483_1838"/>
<protein>
    <submittedName>
        <fullName evidence="1">Uncharacterized protein</fullName>
    </submittedName>
</protein>
<name>A0A0S2SHV8_9GAMM</name>
<dbReference type="Proteomes" id="UP000774958">
    <property type="component" value="Unassembled WGS sequence"/>
</dbReference>
<dbReference type="Proteomes" id="UP000058114">
    <property type="component" value="Chromosome"/>
</dbReference>
<reference evidence="2 4" key="3">
    <citation type="submission" date="2021-09" db="EMBL/GenBank/DDBJ databases">
        <title>Aeromonas schubertii isolated from Asian sea bass.</title>
        <authorList>
            <person name="Pinpimai K."/>
        </authorList>
    </citation>
    <scope>NUCLEOTIDE SEQUENCE [LARGE SCALE GENOMIC DNA]</scope>
    <source>
        <strain evidence="2 4">CHULA2021a</strain>
    </source>
</reference>
<reference evidence="3" key="1">
    <citation type="submission" date="2015-10" db="EMBL/GenBank/DDBJ databases">
        <title>Complete Genome Sequence of Aeromonas schubertii strain WL1483.</title>
        <authorList>
            <person name="Liu L."/>
        </authorList>
    </citation>
    <scope>NUCLEOTIDE SEQUENCE [LARGE SCALE GENOMIC DNA]</scope>
    <source>
        <strain evidence="3">WL1483</strain>
    </source>
</reference>
<keyword evidence="4" id="KW-1185">Reference proteome</keyword>
<proteinExistence type="predicted"/>
<dbReference type="EMBL" id="CP013067">
    <property type="protein sequence ID" value="ALP41257.1"/>
    <property type="molecule type" value="Genomic_DNA"/>
</dbReference>
<evidence type="ECO:0000313" key="3">
    <source>
        <dbReference type="Proteomes" id="UP000058114"/>
    </source>
</evidence>
<evidence type="ECO:0000313" key="1">
    <source>
        <dbReference type="EMBL" id="ALP41257.1"/>
    </source>
</evidence>
<dbReference type="KEGG" id="asr:WL1483_1838"/>
<dbReference type="PATRIC" id="fig|652.5.peg.586"/>
<evidence type="ECO:0000313" key="4">
    <source>
        <dbReference type="Proteomes" id="UP000774958"/>
    </source>
</evidence>
<dbReference type="OrthoDB" id="5588813at2"/>
<dbReference type="Gene3D" id="1.20.1280.40">
    <property type="entry name" value="HHA"/>
    <property type="match status" value="1"/>
</dbReference>
<dbReference type="InterPro" id="IPR036666">
    <property type="entry name" value="HHA_sf"/>
</dbReference>
<dbReference type="SUPFAM" id="SSF68989">
    <property type="entry name" value="Hemolysin expression modulating protein HHA"/>
    <property type="match status" value="1"/>
</dbReference>
<dbReference type="EMBL" id="JAIRBT010000005">
    <property type="protein sequence ID" value="MBZ6065625.1"/>
    <property type="molecule type" value="Genomic_DNA"/>
</dbReference>